<gene>
    <name evidence="1" type="ORF">PHAMO_10219</name>
</gene>
<protein>
    <submittedName>
        <fullName evidence="1">Uncharacterized protein</fullName>
    </submittedName>
</protein>
<evidence type="ECO:0000313" key="2">
    <source>
        <dbReference type="Proteomes" id="UP000004169"/>
    </source>
</evidence>
<dbReference type="EMBL" id="CAHP01000001">
    <property type="protein sequence ID" value="CCG39794.1"/>
    <property type="molecule type" value="Genomic_DNA"/>
</dbReference>
<proteinExistence type="predicted"/>
<sequence length="65" mass="7468">MSSIEVGNIIIPANLMSVHVLVIEYMTIFSHHTPCVESEVTKTLCGSEIKFELWYRNRICYGIHI</sequence>
<reference evidence="1 2" key="1">
    <citation type="journal article" date="2012" name="J. Bacteriol.">
        <title>Draft Genome Sequence of the Purple Photosynthetic Bacterium Phaeospirillum molischianum DSM120, a Particularly Versatile Bacterium.</title>
        <authorList>
            <person name="Duquesne K."/>
            <person name="Prima V."/>
            <person name="Ji B."/>
            <person name="Rouy Z."/>
            <person name="Medigue C."/>
            <person name="Talla E."/>
            <person name="Sturgis J.N."/>
        </authorList>
    </citation>
    <scope>NUCLEOTIDE SEQUENCE [LARGE SCALE GENOMIC DNA]</scope>
    <source>
        <strain evidence="2">DSM120</strain>
    </source>
</reference>
<evidence type="ECO:0000313" key="1">
    <source>
        <dbReference type="EMBL" id="CCG39794.1"/>
    </source>
</evidence>
<organism evidence="1 2">
    <name type="scientific">Magnetospirillum molischianum DSM 120</name>
    <dbReference type="NCBI Taxonomy" id="1150626"/>
    <lineage>
        <taxon>Bacteria</taxon>
        <taxon>Pseudomonadati</taxon>
        <taxon>Pseudomonadota</taxon>
        <taxon>Alphaproteobacteria</taxon>
        <taxon>Rhodospirillales</taxon>
        <taxon>Rhodospirillaceae</taxon>
        <taxon>Magnetospirillum</taxon>
    </lineage>
</organism>
<accession>H8FN56</accession>
<keyword evidence="2" id="KW-1185">Reference proteome</keyword>
<dbReference type="AlphaFoldDB" id="H8FN56"/>
<name>H8FN56_MAGML</name>
<dbReference type="Proteomes" id="UP000004169">
    <property type="component" value="Unassembled WGS sequence"/>
</dbReference>
<comment type="caution">
    <text evidence="1">The sequence shown here is derived from an EMBL/GenBank/DDBJ whole genome shotgun (WGS) entry which is preliminary data.</text>
</comment>